<accession>A0ABR3ENY6</accession>
<gene>
    <name evidence="3" type="ORF">V5O48_017426</name>
</gene>
<keyword evidence="4" id="KW-1185">Reference proteome</keyword>
<dbReference type="InterPro" id="IPR035992">
    <property type="entry name" value="Ricin_B-like_lectins"/>
</dbReference>
<feature type="signal peptide" evidence="1">
    <location>
        <begin position="1"/>
        <end position="16"/>
    </location>
</feature>
<keyword evidence="1" id="KW-0732">Signal</keyword>
<feature type="domain" description="Ricin B lectin" evidence="2">
    <location>
        <begin position="178"/>
        <end position="313"/>
    </location>
</feature>
<dbReference type="Proteomes" id="UP001465976">
    <property type="component" value="Unassembled WGS sequence"/>
</dbReference>
<dbReference type="Pfam" id="PF00652">
    <property type="entry name" value="Ricin_B_lectin"/>
    <property type="match status" value="2"/>
</dbReference>
<dbReference type="SUPFAM" id="SSF50370">
    <property type="entry name" value="Ricin B-like lectins"/>
    <property type="match status" value="2"/>
</dbReference>
<name>A0ABR3ENY6_9AGAR</name>
<evidence type="ECO:0000313" key="3">
    <source>
        <dbReference type="EMBL" id="KAL0564617.1"/>
    </source>
</evidence>
<dbReference type="Gene3D" id="2.80.10.50">
    <property type="match status" value="2"/>
</dbReference>
<feature type="chain" id="PRO_5046342358" description="Ricin B lectin domain-containing protein" evidence="1">
    <location>
        <begin position="17"/>
        <end position="315"/>
    </location>
</feature>
<dbReference type="InterPro" id="IPR000772">
    <property type="entry name" value="Ricin_B_lectin"/>
</dbReference>
<protein>
    <recommendedName>
        <fullName evidence="2">Ricin B lectin domain-containing protein</fullName>
    </recommendedName>
</protein>
<evidence type="ECO:0000256" key="1">
    <source>
        <dbReference type="SAM" id="SignalP"/>
    </source>
</evidence>
<proteinExistence type="predicted"/>
<dbReference type="SMART" id="SM00458">
    <property type="entry name" value="RICIN"/>
    <property type="match status" value="2"/>
</dbReference>
<sequence>MRYALSLAALSAVANAALQLESGNPAFDAAGIQGCISASENADGAPVVIHNCNTEDVAKHSWEVSLFTKFPAGPQQIKVFGDKCLDVKDGVIADGTKLQIWSCTEGSTNQLWTSLQDFTFQLSGTNKCIDLTDGNISDGNQLQIWTCPASGRSDNQVWSGNRVPDTETLPSTIERFASGVDTPVPVLVAEDNTDGAAVSLAIRNRVAETFPNGNQTWILPQFPLSGPIKTYDGTKCLDVKDGSDANGNLLQIWTCVEGSTNQQWKMLLAPSLAIQWVGKNKCIDVPNGDETPGKHLQLWDCDPSNQNQQWFTGSA</sequence>
<dbReference type="PROSITE" id="PS50231">
    <property type="entry name" value="RICIN_B_LECTIN"/>
    <property type="match status" value="2"/>
</dbReference>
<dbReference type="EMBL" id="JBAHYK010002667">
    <property type="protein sequence ID" value="KAL0564617.1"/>
    <property type="molecule type" value="Genomic_DNA"/>
</dbReference>
<feature type="domain" description="Ricin B lectin" evidence="2">
    <location>
        <begin position="27"/>
        <end position="161"/>
    </location>
</feature>
<evidence type="ECO:0000259" key="2">
    <source>
        <dbReference type="SMART" id="SM00458"/>
    </source>
</evidence>
<reference evidence="3 4" key="1">
    <citation type="submission" date="2024-02" db="EMBL/GenBank/DDBJ databases">
        <title>A draft genome for the cacao thread blight pathogen Marasmius crinis-equi.</title>
        <authorList>
            <person name="Cohen S.P."/>
            <person name="Baruah I.K."/>
            <person name="Amoako-Attah I."/>
            <person name="Bukari Y."/>
            <person name="Meinhardt L.W."/>
            <person name="Bailey B.A."/>
        </authorList>
    </citation>
    <scope>NUCLEOTIDE SEQUENCE [LARGE SCALE GENOMIC DNA]</scope>
    <source>
        <strain evidence="3 4">GH-76</strain>
    </source>
</reference>
<comment type="caution">
    <text evidence="3">The sequence shown here is derived from an EMBL/GenBank/DDBJ whole genome shotgun (WGS) entry which is preliminary data.</text>
</comment>
<dbReference type="CDD" id="cd00161">
    <property type="entry name" value="beta-trefoil_Ricin-like"/>
    <property type="match status" value="1"/>
</dbReference>
<organism evidence="3 4">
    <name type="scientific">Marasmius crinis-equi</name>
    <dbReference type="NCBI Taxonomy" id="585013"/>
    <lineage>
        <taxon>Eukaryota</taxon>
        <taxon>Fungi</taxon>
        <taxon>Dikarya</taxon>
        <taxon>Basidiomycota</taxon>
        <taxon>Agaricomycotina</taxon>
        <taxon>Agaricomycetes</taxon>
        <taxon>Agaricomycetidae</taxon>
        <taxon>Agaricales</taxon>
        <taxon>Marasmiineae</taxon>
        <taxon>Marasmiaceae</taxon>
        <taxon>Marasmius</taxon>
    </lineage>
</organism>
<evidence type="ECO:0000313" key="4">
    <source>
        <dbReference type="Proteomes" id="UP001465976"/>
    </source>
</evidence>